<proteinExistence type="predicted"/>
<sequence length="56" mass="6807">MPKEEEELYLCGDNSDYIIGEWDAKTKRFNDPFSRFDNQIINWVKYWMSIPKLSDE</sequence>
<evidence type="ECO:0000313" key="1">
    <source>
        <dbReference type="EMBL" id="DAF63777.1"/>
    </source>
</evidence>
<dbReference type="EMBL" id="BK032843">
    <property type="protein sequence ID" value="DAF63777.1"/>
    <property type="molecule type" value="Genomic_DNA"/>
</dbReference>
<protein>
    <submittedName>
        <fullName evidence="1">Uncharacterized protein</fullName>
    </submittedName>
</protein>
<accession>A0A8S5TKT7</accession>
<name>A0A8S5TKT7_9CAUD</name>
<reference evidence="1" key="1">
    <citation type="journal article" date="2021" name="Proc. Natl. Acad. Sci. U.S.A.">
        <title>A Catalog of Tens of Thousands of Viruses from Human Metagenomes Reveals Hidden Associations with Chronic Diseases.</title>
        <authorList>
            <person name="Tisza M.J."/>
            <person name="Buck C.B."/>
        </authorList>
    </citation>
    <scope>NUCLEOTIDE SEQUENCE</scope>
    <source>
        <strain evidence="1">Ctz6O13</strain>
    </source>
</reference>
<organism evidence="1">
    <name type="scientific">Podoviridae sp. ctz6O13</name>
    <dbReference type="NCBI Taxonomy" id="2827757"/>
    <lineage>
        <taxon>Viruses</taxon>
        <taxon>Duplodnaviria</taxon>
        <taxon>Heunggongvirae</taxon>
        <taxon>Uroviricota</taxon>
        <taxon>Caudoviricetes</taxon>
    </lineage>
</organism>